<comment type="caution">
    <text evidence="1">The sequence shown here is derived from an EMBL/GenBank/DDBJ whole genome shotgun (WGS) entry which is preliminary data.</text>
</comment>
<dbReference type="Pfam" id="PF20288">
    <property type="entry name" value="MC2"/>
    <property type="match status" value="1"/>
</dbReference>
<name>A0A7W9BVJ4_9SPHN</name>
<proteinExistence type="predicted"/>
<dbReference type="Proteomes" id="UP000546701">
    <property type="component" value="Unassembled WGS sequence"/>
</dbReference>
<evidence type="ECO:0008006" key="3">
    <source>
        <dbReference type="Google" id="ProtNLM"/>
    </source>
</evidence>
<dbReference type="EMBL" id="JACIJR010000012">
    <property type="protein sequence ID" value="MBB5730926.1"/>
    <property type="molecule type" value="Genomic_DNA"/>
</dbReference>
<dbReference type="OrthoDB" id="8662245at2"/>
<keyword evidence="2" id="KW-1185">Reference proteome</keyword>
<organism evidence="1 2">
    <name type="scientific">Sphingomonas prati</name>
    <dbReference type="NCBI Taxonomy" id="1843237"/>
    <lineage>
        <taxon>Bacteria</taxon>
        <taxon>Pseudomonadati</taxon>
        <taxon>Pseudomonadota</taxon>
        <taxon>Alphaproteobacteria</taxon>
        <taxon>Sphingomonadales</taxon>
        <taxon>Sphingomonadaceae</taxon>
        <taxon>Sphingomonas</taxon>
    </lineage>
</organism>
<reference evidence="1 2" key="1">
    <citation type="submission" date="2020-08" db="EMBL/GenBank/DDBJ databases">
        <title>Genomic Encyclopedia of Type Strains, Phase IV (KMG-IV): sequencing the most valuable type-strain genomes for metagenomic binning, comparative biology and taxonomic classification.</title>
        <authorList>
            <person name="Goeker M."/>
        </authorList>
    </citation>
    <scope>NUCLEOTIDE SEQUENCE [LARGE SCALE GENOMIC DNA]</scope>
    <source>
        <strain evidence="1 2">DSM 103336</strain>
    </source>
</reference>
<dbReference type="InterPro" id="IPR046904">
    <property type="entry name" value="ABC-3C_MC2"/>
</dbReference>
<protein>
    <recommendedName>
        <fullName evidence="3">Threonine transporter</fullName>
    </recommendedName>
</protein>
<evidence type="ECO:0000313" key="1">
    <source>
        <dbReference type="EMBL" id="MBB5730926.1"/>
    </source>
</evidence>
<dbReference type="AlphaFoldDB" id="A0A7W9BVJ4"/>
<sequence>MGEVISGFGETIPLFNSPLETGLRALIVLDAFHPRACSTSELVWFDHLVVHTADLEGPDSLHPDLPSRAGELLVRRRLVDEGVRLLLHAELVNVVDDEDGMRFQAGDDAPSFLDLLAVPYAQTLKDRAQWLAGRLGELAEDAIRDVVHQRLGRWTLEFQGEETLHEPAA</sequence>
<gene>
    <name evidence="1" type="ORF">FHS99_003434</name>
</gene>
<dbReference type="RefSeq" id="WP_157177913.1">
    <property type="nucleotide sequence ID" value="NZ_BMJP01000010.1"/>
</dbReference>
<accession>A0A7W9BVJ4</accession>
<evidence type="ECO:0000313" key="2">
    <source>
        <dbReference type="Proteomes" id="UP000546701"/>
    </source>
</evidence>